<keyword evidence="1" id="KW-1133">Transmembrane helix</keyword>
<protein>
    <submittedName>
        <fullName evidence="4">Transmembrane protein 106A</fullName>
    </submittedName>
</protein>
<keyword evidence="3" id="KW-1185">Reference proteome</keyword>
<evidence type="ECO:0000313" key="2">
    <source>
        <dbReference type="EMBL" id="VDK34534.1"/>
    </source>
</evidence>
<proteinExistence type="predicted"/>
<organism evidence="4">
    <name type="scientific">Taenia asiatica</name>
    <name type="common">Asian tapeworm</name>
    <dbReference type="NCBI Taxonomy" id="60517"/>
    <lineage>
        <taxon>Eukaryota</taxon>
        <taxon>Metazoa</taxon>
        <taxon>Spiralia</taxon>
        <taxon>Lophotrochozoa</taxon>
        <taxon>Platyhelminthes</taxon>
        <taxon>Cestoda</taxon>
        <taxon>Eucestoda</taxon>
        <taxon>Cyclophyllidea</taxon>
        <taxon>Taeniidae</taxon>
        <taxon>Taenia</taxon>
    </lineage>
</organism>
<evidence type="ECO:0000256" key="1">
    <source>
        <dbReference type="SAM" id="Phobius"/>
    </source>
</evidence>
<feature type="transmembrane region" description="Helical" evidence="1">
    <location>
        <begin position="33"/>
        <end position="54"/>
    </location>
</feature>
<dbReference type="STRING" id="60517.A0A0R3W4W3"/>
<dbReference type="AlphaFoldDB" id="A0A0R3W4W3"/>
<evidence type="ECO:0000313" key="3">
    <source>
        <dbReference type="Proteomes" id="UP000282613"/>
    </source>
</evidence>
<evidence type="ECO:0000313" key="4">
    <source>
        <dbReference type="WBParaSite" id="TASK_0000511601-mRNA-1"/>
    </source>
</evidence>
<dbReference type="EMBL" id="UYRS01018393">
    <property type="protein sequence ID" value="VDK34534.1"/>
    <property type="molecule type" value="Genomic_DNA"/>
</dbReference>
<dbReference type="Proteomes" id="UP000282613">
    <property type="component" value="Unassembled WGS sequence"/>
</dbReference>
<name>A0A0R3W4W3_TAEAS</name>
<dbReference type="PANTHER" id="PTHR28556:SF4">
    <property type="entry name" value="TRANSMEMBRANE PROTEIN 106A"/>
    <property type="match status" value="1"/>
</dbReference>
<dbReference type="OrthoDB" id="508875at2759"/>
<dbReference type="WBParaSite" id="TASK_0000511601-mRNA-1">
    <property type="protein sequence ID" value="TASK_0000511601-mRNA-1"/>
    <property type="gene ID" value="TASK_0000511601"/>
</dbReference>
<gene>
    <name evidence="2" type="ORF">TASK_LOCUS5117</name>
</gene>
<dbReference type="PANTHER" id="PTHR28556">
    <property type="entry name" value="TRANSMEMBRANE PROTEIN 106B"/>
    <property type="match status" value="1"/>
</dbReference>
<keyword evidence="1" id="KW-0812">Transmembrane</keyword>
<reference evidence="2 3" key="2">
    <citation type="submission" date="2018-11" db="EMBL/GenBank/DDBJ databases">
        <authorList>
            <consortium name="Pathogen Informatics"/>
        </authorList>
    </citation>
    <scope>NUCLEOTIDE SEQUENCE [LARGE SCALE GENOMIC DNA]</scope>
</reference>
<sequence length="147" mass="16426">MAVSDSDSYTSGSEFIALIPLTDKRLRPQRISLKILITVILCLTLSGLLIFFLLPRSIGLQSSVTVLLPSDVQITDNVVSLNLSYPFNVTNWNYVPLHVETVNLLSLYHSTVLNVSKARVDEWVPARTTKELHVNQILEFGEPVFSV</sequence>
<reference evidence="4" key="1">
    <citation type="submission" date="2017-02" db="UniProtKB">
        <authorList>
            <consortium name="WormBaseParasite"/>
        </authorList>
    </citation>
    <scope>IDENTIFICATION</scope>
</reference>
<accession>A0A0R3W4W3</accession>
<dbReference type="InterPro" id="IPR009790">
    <property type="entry name" value="TMEM106"/>
</dbReference>
<keyword evidence="1" id="KW-0472">Membrane</keyword>